<keyword evidence="6" id="KW-1185">Reference proteome</keyword>
<dbReference type="EMBL" id="QTTT01000001">
    <property type="protein sequence ID" value="REE95654.1"/>
    <property type="molecule type" value="Genomic_DNA"/>
</dbReference>
<dbReference type="SUPFAM" id="SSF51905">
    <property type="entry name" value="FAD/NAD(P)-binding domain"/>
    <property type="match status" value="1"/>
</dbReference>
<dbReference type="Gene3D" id="3.50.50.60">
    <property type="entry name" value="FAD/NAD(P)-binding domain"/>
    <property type="match status" value="1"/>
</dbReference>
<dbReference type="PRINTS" id="PR00420">
    <property type="entry name" value="RNGMNOXGNASE"/>
</dbReference>
<sequence length="511" mass="55347">MADTVPVLIAGGGPVGLATARELAHHGVRCLVVEPREEVSLLRPRAKTTSARTMELFRRWGLADAVRDRAAMPVSWSDEAVFTTALLGREITRIDRCFGLELTGSDLAAEPGQQVPQPLVEQVLREAVGDSLLTGWRVAALREEADDVRVLLSRPDGASREVRARYVVGCDGARGVTREAIGARYEGRDDARPNFNIVFRAPGLGGRVPHGPAVHYWVLNPSRPGLIGRLDLEDTWWCIVQGVDRAQGEADPLGLLRSLVGEDIDAEILSTDEWRARMLLADRYSAGRVFLAGDAAHQNPPWGGHGFNTGIGDAVNLGWKLAAVLQGWAPAALLDTYEIERRPIAERTIAEAARNMAILAPELADPRLTGTDAEFAAVRPSVAEAVHRAKDGEFHSLDLVLGYTYRGSPIVSEDAGERLPHRRPAPGDSLYDHLGVGLTLIGDQSTQDAKGLVDAAAEEGIPLASLDVPDAGFVLVRPDQHVAWRGARIRRPRELLRRTVGRPDPVEGSAD</sequence>
<keyword evidence="2" id="KW-0285">Flavoprotein</keyword>
<evidence type="ECO:0000313" key="5">
    <source>
        <dbReference type="EMBL" id="REE95654.1"/>
    </source>
</evidence>
<evidence type="ECO:0000313" key="6">
    <source>
        <dbReference type="Proteomes" id="UP000256661"/>
    </source>
</evidence>
<dbReference type="InterPro" id="IPR036188">
    <property type="entry name" value="FAD/NAD-bd_sf"/>
</dbReference>
<feature type="domain" description="FAD-binding" evidence="4">
    <location>
        <begin position="5"/>
        <end position="351"/>
    </location>
</feature>
<organism evidence="5 6">
    <name type="scientific">Thermomonospora umbrina</name>
    <dbReference type="NCBI Taxonomy" id="111806"/>
    <lineage>
        <taxon>Bacteria</taxon>
        <taxon>Bacillati</taxon>
        <taxon>Actinomycetota</taxon>
        <taxon>Actinomycetes</taxon>
        <taxon>Streptosporangiales</taxon>
        <taxon>Thermomonosporaceae</taxon>
        <taxon>Thermomonospora</taxon>
    </lineage>
</organism>
<dbReference type="Gene3D" id="3.40.30.120">
    <property type="match status" value="1"/>
</dbReference>
<dbReference type="NCBIfam" id="NF004780">
    <property type="entry name" value="PRK06126.1"/>
    <property type="match status" value="1"/>
</dbReference>
<proteinExistence type="predicted"/>
<evidence type="ECO:0000256" key="2">
    <source>
        <dbReference type="ARBA" id="ARBA00022630"/>
    </source>
</evidence>
<name>A0A3D9SSW5_9ACTN</name>
<accession>A0A3D9SSW5</accession>
<dbReference type="Pfam" id="PF21274">
    <property type="entry name" value="Rng_hyd_C"/>
    <property type="match status" value="1"/>
</dbReference>
<dbReference type="GO" id="GO:0071949">
    <property type="term" value="F:FAD binding"/>
    <property type="evidence" value="ECO:0007669"/>
    <property type="project" value="InterPro"/>
</dbReference>
<comment type="caution">
    <text evidence="5">The sequence shown here is derived from an EMBL/GenBank/DDBJ whole genome shotgun (WGS) entry which is preliminary data.</text>
</comment>
<dbReference type="RefSeq" id="WP_116021416.1">
    <property type="nucleotide sequence ID" value="NZ_QTTT01000001.1"/>
</dbReference>
<dbReference type="Proteomes" id="UP000256661">
    <property type="component" value="Unassembled WGS sequence"/>
</dbReference>
<evidence type="ECO:0000259" key="4">
    <source>
        <dbReference type="Pfam" id="PF01494"/>
    </source>
</evidence>
<dbReference type="Gene3D" id="3.30.9.10">
    <property type="entry name" value="D-Amino Acid Oxidase, subunit A, domain 2"/>
    <property type="match status" value="1"/>
</dbReference>
<dbReference type="InterPro" id="IPR050641">
    <property type="entry name" value="RIFMO-like"/>
</dbReference>
<dbReference type="AlphaFoldDB" id="A0A3D9SSW5"/>
<protein>
    <submittedName>
        <fullName evidence="5">2-polyprenyl-6-methoxyphenol hydroxylase-like FAD-dependent oxidoreductase</fullName>
    </submittedName>
</protein>
<gene>
    <name evidence="5" type="ORF">DFJ69_1063</name>
</gene>
<dbReference type="PANTHER" id="PTHR43004">
    <property type="entry name" value="TRK SYSTEM POTASSIUM UPTAKE PROTEIN"/>
    <property type="match status" value="1"/>
</dbReference>
<dbReference type="InterPro" id="IPR002938">
    <property type="entry name" value="FAD-bd"/>
</dbReference>
<evidence type="ECO:0000256" key="3">
    <source>
        <dbReference type="ARBA" id="ARBA00022827"/>
    </source>
</evidence>
<dbReference type="PANTHER" id="PTHR43004:SF19">
    <property type="entry name" value="BINDING MONOOXYGENASE, PUTATIVE (JCVI)-RELATED"/>
    <property type="match status" value="1"/>
</dbReference>
<evidence type="ECO:0000256" key="1">
    <source>
        <dbReference type="ARBA" id="ARBA00001974"/>
    </source>
</evidence>
<reference evidence="5 6" key="1">
    <citation type="submission" date="2018-08" db="EMBL/GenBank/DDBJ databases">
        <title>Sequencing the genomes of 1000 actinobacteria strains.</title>
        <authorList>
            <person name="Klenk H.-P."/>
        </authorList>
    </citation>
    <scope>NUCLEOTIDE SEQUENCE [LARGE SCALE GENOMIC DNA]</scope>
    <source>
        <strain evidence="5 6">DSM 43927</strain>
    </source>
</reference>
<dbReference type="GO" id="GO:0016709">
    <property type="term" value="F:oxidoreductase activity, acting on paired donors, with incorporation or reduction of molecular oxygen, NAD(P)H as one donor, and incorporation of one atom of oxygen"/>
    <property type="evidence" value="ECO:0007669"/>
    <property type="project" value="UniProtKB-ARBA"/>
</dbReference>
<dbReference type="OrthoDB" id="8670884at2"/>
<comment type="cofactor">
    <cofactor evidence="1">
        <name>FAD</name>
        <dbReference type="ChEBI" id="CHEBI:57692"/>
    </cofactor>
</comment>
<dbReference type="Pfam" id="PF01494">
    <property type="entry name" value="FAD_binding_3"/>
    <property type="match status" value="1"/>
</dbReference>
<keyword evidence="3" id="KW-0274">FAD</keyword>